<feature type="domain" description="KRR1 small subunit processome component second KH" evidence="11">
    <location>
        <begin position="208"/>
        <end position="295"/>
    </location>
</feature>
<feature type="region of interest" description="Disordered" evidence="9">
    <location>
        <begin position="365"/>
        <end position="418"/>
    </location>
</feature>
<evidence type="ECO:0000256" key="9">
    <source>
        <dbReference type="SAM" id="MobiDB-lite"/>
    </source>
</evidence>
<organism evidence="12 13">
    <name type="scientific">Fasciola gigantica</name>
    <name type="common">Giant liver fluke</name>
    <dbReference type="NCBI Taxonomy" id="46835"/>
    <lineage>
        <taxon>Eukaryota</taxon>
        <taxon>Metazoa</taxon>
        <taxon>Spiralia</taxon>
        <taxon>Lophotrochozoa</taxon>
        <taxon>Platyhelminthes</taxon>
        <taxon>Trematoda</taxon>
        <taxon>Digenea</taxon>
        <taxon>Plagiorchiida</taxon>
        <taxon>Echinostomata</taxon>
        <taxon>Echinostomatoidea</taxon>
        <taxon>Fasciolidae</taxon>
        <taxon>Fasciola</taxon>
    </lineage>
</organism>
<name>A0A504YEX6_FASGI</name>
<gene>
    <name evidence="12" type="ORF">FGIG_08965</name>
</gene>
<dbReference type="PANTHER" id="PTHR12581:SF0">
    <property type="entry name" value="KRR1 SMALL SUBUNIT PROCESSOME COMPONENT HOMOLOG"/>
    <property type="match status" value="1"/>
</dbReference>
<comment type="caution">
    <text evidence="12">The sequence shown here is derived from an EMBL/GenBank/DDBJ whole genome shotgun (WGS) entry which is preliminary data.</text>
</comment>
<reference evidence="12 13" key="1">
    <citation type="submission" date="2019-04" db="EMBL/GenBank/DDBJ databases">
        <title>Annotation for the trematode Fasciola gigantica.</title>
        <authorList>
            <person name="Choi Y.-J."/>
        </authorList>
    </citation>
    <scope>NUCLEOTIDE SEQUENCE [LARGE SCALE GENOMIC DNA]</scope>
    <source>
        <strain evidence="12">Uganda_cow_1</strain>
    </source>
</reference>
<sequence>MVHECVHHMLWSEKLFLPFSLMVIKIQLGDAHLTVLLNVRRHRSDLNGLNSLDRLKLYSMVKKTKRQTLNYPEVQGWTPYKAFSKNKEELFKDLPSHEYVEVPKDWKEPEFKPEDNPYGRLFAASSYATLFPKYREKYIKEIWPALKKVFLEHHIRGELDLTESSMEVRTTPKTFDPFIILKARDVIRLLARSVPFEQAIRVLQDDIFADIIEINLTNRERFIKRRNRLIGYEGETLKALELSTNSYIVIQGKTVSAVGRYEDLKQVRKIVWGCIYDNVHPAYSIKRLLIVKKLQTDPTKQNISWDRFLPKLKKKVLSRRHKPHKIRKKKEYTPFPPAPIPSKVDIELAKGTYFLAEAERKRLKQETKIAKSEQVAKERKLKRAAAFIPPEKREKRPKLDSPTDHSKRHHKSKNESTK</sequence>
<keyword evidence="6" id="KW-0539">Nucleus</keyword>
<evidence type="ECO:0000256" key="4">
    <source>
        <dbReference type="ARBA" id="ARBA00022552"/>
    </source>
</evidence>
<feature type="compositionally biased region" description="Basic and acidic residues" evidence="9">
    <location>
        <begin position="365"/>
        <end position="378"/>
    </location>
</feature>
<evidence type="ECO:0000256" key="2">
    <source>
        <dbReference type="ARBA" id="ARBA00009344"/>
    </source>
</evidence>
<dbReference type="AlphaFoldDB" id="A0A504YEX6"/>
<dbReference type="CDD" id="cd22394">
    <property type="entry name" value="KH-I_KRR1_rpt2"/>
    <property type="match status" value="1"/>
</dbReference>
<evidence type="ECO:0000256" key="5">
    <source>
        <dbReference type="ARBA" id="ARBA00022884"/>
    </source>
</evidence>
<dbReference type="InterPro" id="IPR036612">
    <property type="entry name" value="KH_dom_type_1_sf"/>
</dbReference>
<dbReference type="Gene3D" id="3.30.1370.10">
    <property type="entry name" value="K Homology domain, type 1"/>
    <property type="match status" value="2"/>
</dbReference>
<keyword evidence="13" id="KW-1185">Reference proteome</keyword>
<dbReference type="InterPro" id="IPR048550">
    <property type="entry name" value="KRR1-like_KH1_euk"/>
</dbReference>
<dbReference type="Proteomes" id="UP000316759">
    <property type="component" value="Unassembled WGS sequence"/>
</dbReference>
<dbReference type="STRING" id="46835.A0A504YEX6"/>
<dbReference type="InterPro" id="IPR024166">
    <property type="entry name" value="rRNA_assembly_KRR1"/>
</dbReference>
<evidence type="ECO:0000259" key="11">
    <source>
        <dbReference type="Pfam" id="PF21800"/>
    </source>
</evidence>
<dbReference type="GO" id="GO:0006364">
    <property type="term" value="P:rRNA processing"/>
    <property type="evidence" value="ECO:0007669"/>
    <property type="project" value="UniProtKB-KW"/>
</dbReference>
<accession>A0A504YEX6</accession>
<dbReference type="Pfam" id="PF21800">
    <property type="entry name" value="KH_KRR1_2nd"/>
    <property type="match status" value="1"/>
</dbReference>
<dbReference type="EMBL" id="SUNJ01011214">
    <property type="protein sequence ID" value="TPP59056.1"/>
    <property type="molecule type" value="Genomic_DNA"/>
</dbReference>
<evidence type="ECO:0000313" key="13">
    <source>
        <dbReference type="Proteomes" id="UP000316759"/>
    </source>
</evidence>
<evidence type="ECO:0000256" key="1">
    <source>
        <dbReference type="ARBA" id="ARBA00004604"/>
    </source>
</evidence>
<feature type="compositionally biased region" description="Basic and acidic residues" evidence="9">
    <location>
        <begin position="390"/>
        <end position="405"/>
    </location>
</feature>
<dbReference type="InterPro" id="IPR048549">
    <property type="entry name" value="KRR1-like_KH2_euk"/>
</dbReference>
<evidence type="ECO:0000256" key="3">
    <source>
        <dbReference type="ARBA" id="ARBA00022517"/>
    </source>
</evidence>
<dbReference type="PANTHER" id="PTHR12581">
    <property type="entry name" value="HIV-1 REV BINDING PROTEIN 2, 3"/>
    <property type="match status" value="1"/>
</dbReference>
<evidence type="ECO:0000256" key="6">
    <source>
        <dbReference type="ARBA" id="ARBA00023242"/>
    </source>
</evidence>
<dbReference type="OrthoDB" id="441223at2759"/>
<dbReference type="InterPro" id="IPR048548">
    <property type="entry name" value="KRR1-like_KH2"/>
</dbReference>
<evidence type="ECO:0000259" key="10">
    <source>
        <dbReference type="Pfam" id="PF17903"/>
    </source>
</evidence>
<evidence type="ECO:0000256" key="8">
    <source>
        <dbReference type="ARBA" id="ARBA00032993"/>
    </source>
</evidence>
<keyword evidence="7" id="KW-0687">Ribonucleoprotein</keyword>
<proteinExistence type="inferred from homology"/>
<dbReference type="SUPFAM" id="SSF54791">
    <property type="entry name" value="Eukaryotic type KH-domain (KH-domain type I)"/>
    <property type="match status" value="1"/>
</dbReference>
<comment type="similarity">
    <text evidence="2">Belongs to the KRR1 family.</text>
</comment>
<keyword evidence="5" id="KW-0694">RNA-binding</keyword>
<comment type="subcellular location">
    <subcellularLocation>
        <location evidence="1">Nucleus</location>
        <location evidence="1">Nucleolus</location>
    </subcellularLocation>
</comment>
<dbReference type="InterPro" id="IPR041174">
    <property type="entry name" value="KRR1-like_KH1"/>
</dbReference>
<evidence type="ECO:0000313" key="12">
    <source>
        <dbReference type="EMBL" id="TPP59056.1"/>
    </source>
</evidence>
<evidence type="ECO:0000256" key="7">
    <source>
        <dbReference type="ARBA" id="ARBA00023274"/>
    </source>
</evidence>
<dbReference type="Pfam" id="PF17903">
    <property type="entry name" value="KH_KRR1_1st"/>
    <property type="match status" value="1"/>
</dbReference>
<feature type="domain" description="KRR1 small subunit processome component first KH" evidence="10">
    <location>
        <begin position="125"/>
        <end position="205"/>
    </location>
</feature>
<dbReference type="FunFam" id="3.30.1370.10:FF:000014">
    <property type="entry name" value="KRR1 small subunit processome component"/>
    <property type="match status" value="1"/>
</dbReference>
<keyword evidence="4" id="KW-0698">rRNA processing</keyword>
<keyword evidence="3" id="KW-0690">Ribosome biogenesis</keyword>
<dbReference type="GO" id="GO:0032040">
    <property type="term" value="C:small-subunit processome"/>
    <property type="evidence" value="ECO:0007669"/>
    <property type="project" value="TreeGrafter"/>
</dbReference>
<dbReference type="GO" id="GO:0003723">
    <property type="term" value="F:RNA binding"/>
    <property type="evidence" value="ECO:0007669"/>
    <property type="project" value="UniProtKB-KW"/>
</dbReference>
<protein>
    <recommendedName>
        <fullName evidence="8">KRR-R motif-containing protein 1</fullName>
    </recommendedName>
</protein>
<dbReference type="CDD" id="cd22393">
    <property type="entry name" value="KH-I_KRR1_rpt1"/>
    <property type="match status" value="1"/>
</dbReference>